<dbReference type="GO" id="GO:0005737">
    <property type="term" value="C:cytoplasm"/>
    <property type="evidence" value="ECO:0007669"/>
    <property type="project" value="TreeGrafter"/>
</dbReference>
<gene>
    <name evidence="2" type="ORF">H9853_01010</name>
</gene>
<feature type="domain" description="NAD(P)-binding" evidence="1">
    <location>
        <begin position="12"/>
        <end position="131"/>
    </location>
</feature>
<dbReference type="AlphaFoldDB" id="A0A9D2AY99"/>
<reference evidence="2" key="2">
    <citation type="submission" date="2021-04" db="EMBL/GenBank/DDBJ databases">
        <authorList>
            <person name="Gilroy R."/>
        </authorList>
    </citation>
    <scope>NUCLEOTIDE SEQUENCE</scope>
    <source>
        <strain evidence="2">1719</strain>
    </source>
</reference>
<proteinExistence type="predicted"/>
<evidence type="ECO:0000313" key="3">
    <source>
        <dbReference type="Proteomes" id="UP000824156"/>
    </source>
</evidence>
<dbReference type="InterPro" id="IPR051783">
    <property type="entry name" value="NAD(P)-dependent_oxidoreduct"/>
</dbReference>
<dbReference type="PANTHER" id="PTHR48079">
    <property type="entry name" value="PROTEIN YEEZ"/>
    <property type="match status" value="1"/>
</dbReference>
<evidence type="ECO:0000313" key="2">
    <source>
        <dbReference type="EMBL" id="HIX53576.1"/>
    </source>
</evidence>
<accession>A0A9D2AY99</accession>
<evidence type="ECO:0000259" key="1">
    <source>
        <dbReference type="Pfam" id="PF13460"/>
    </source>
</evidence>
<protein>
    <submittedName>
        <fullName evidence="2">NAD(P)H-binding protein</fullName>
    </submittedName>
</protein>
<organism evidence="2 3">
    <name type="scientific">Candidatus Sphingobacterium stercoripullorum</name>
    <dbReference type="NCBI Taxonomy" id="2838759"/>
    <lineage>
        <taxon>Bacteria</taxon>
        <taxon>Pseudomonadati</taxon>
        <taxon>Bacteroidota</taxon>
        <taxon>Sphingobacteriia</taxon>
        <taxon>Sphingobacteriales</taxon>
        <taxon>Sphingobacteriaceae</taxon>
        <taxon>Sphingobacterium</taxon>
    </lineage>
</organism>
<dbReference type="Proteomes" id="UP000824156">
    <property type="component" value="Unassembled WGS sequence"/>
</dbReference>
<dbReference type="Gene3D" id="3.40.50.720">
    <property type="entry name" value="NAD(P)-binding Rossmann-like Domain"/>
    <property type="match status" value="1"/>
</dbReference>
<dbReference type="SUPFAM" id="SSF51735">
    <property type="entry name" value="NAD(P)-binding Rossmann-fold domains"/>
    <property type="match status" value="1"/>
</dbReference>
<name>A0A9D2AY99_9SPHI</name>
<sequence>MHKHTILILGCGWLGSRVAEMAIARGWKVTATLRNPEKAARLQAMGCQVVLLDFDKPQDFEGEFKEVDFVLNSIPATKRIEMSAVARRFDNLGSYLNTIKYNRQIFLSSIGIYPNRSGVLTEQYADELDEKLLLAEEKMLTFPHTSVFRLGGLMGENRILGKYFQNKICTTGDERSNLIHQEDAARMILQAFLHQDELASVYNVVSPEHPYKKDVIISSAKKYGFELPASFQGSQPVVNKVVDGSKLQRELSYSFLFSDPLEF</sequence>
<dbReference type="Pfam" id="PF13460">
    <property type="entry name" value="NAD_binding_10"/>
    <property type="match status" value="1"/>
</dbReference>
<dbReference type="InterPro" id="IPR016040">
    <property type="entry name" value="NAD(P)-bd_dom"/>
</dbReference>
<dbReference type="EMBL" id="DXEZ01000024">
    <property type="protein sequence ID" value="HIX53576.1"/>
    <property type="molecule type" value="Genomic_DNA"/>
</dbReference>
<dbReference type="InterPro" id="IPR036291">
    <property type="entry name" value="NAD(P)-bd_dom_sf"/>
</dbReference>
<reference evidence="2" key="1">
    <citation type="journal article" date="2021" name="PeerJ">
        <title>Extensive microbial diversity within the chicken gut microbiome revealed by metagenomics and culture.</title>
        <authorList>
            <person name="Gilroy R."/>
            <person name="Ravi A."/>
            <person name="Getino M."/>
            <person name="Pursley I."/>
            <person name="Horton D.L."/>
            <person name="Alikhan N.F."/>
            <person name="Baker D."/>
            <person name="Gharbi K."/>
            <person name="Hall N."/>
            <person name="Watson M."/>
            <person name="Adriaenssens E.M."/>
            <person name="Foster-Nyarko E."/>
            <person name="Jarju S."/>
            <person name="Secka A."/>
            <person name="Antonio M."/>
            <person name="Oren A."/>
            <person name="Chaudhuri R.R."/>
            <person name="La Ragione R."/>
            <person name="Hildebrand F."/>
            <person name="Pallen M.J."/>
        </authorList>
    </citation>
    <scope>NUCLEOTIDE SEQUENCE</scope>
    <source>
        <strain evidence="2">1719</strain>
    </source>
</reference>
<comment type="caution">
    <text evidence="2">The sequence shown here is derived from an EMBL/GenBank/DDBJ whole genome shotgun (WGS) entry which is preliminary data.</text>
</comment>
<dbReference type="GO" id="GO:0004029">
    <property type="term" value="F:aldehyde dehydrogenase (NAD+) activity"/>
    <property type="evidence" value="ECO:0007669"/>
    <property type="project" value="TreeGrafter"/>
</dbReference>
<dbReference type="PANTHER" id="PTHR48079:SF6">
    <property type="entry name" value="NAD(P)-BINDING DOMAIN-CONTAINING PROTEIN-RELATED"/>
    <property type="match status" value="1"/>
</dbReference>